<dbReference type="GO" id="GO:0005886">
    <property type="term" value="C:plasma membrane"/>
    <property type="evidence" value="ECO:0007669"/>
    <property type="project" value="TreeGrafter"/>
</dbReference>
<keyword evidence="1" id="KW-1133">Transmembrane helix</keyword>
<keyword evidence="3" id="KW-1185">Reference proteome</keyword>
<keyword evidence="1" id="KW-0472">Membrane</keyword>
<protein>
    <submittedName>
        <fullName evidence="2">Cytochrome B</fullName>
    </submittedName>
</protein>
<dbReference type="KEGG" id="aace:A0U92_07930"/>
<reference evidence="2 3" key="1">
    <citation type="submission" date="2016-03" db="EMBL/GenBank/DDBJ databases">
        <title>Acetic acid bacteria sequencing.</title>
        <authorList>
            <person name="Brandt J."/>
            <person name="Jakob F."/>
            <person name="Vogel R.F."/>
        </authorList>
    </citation>
    <scope>NUCLEOTIDE SEQUENCE [LARGE SCALE GENOMIC DNA]</scope>
    <source>
        <strain evidence="2 3">TMW2.1153</strain>
    </source>
</reference>
<feature type="transmembrane region" description="Helical" evidence="1">
    <location>
        <begin position="12"/>
        <end position="35"/>
    </location>
</feature>
<dbReference type="PANTHER" id="PTHR42709">
    <property type="entry name" value="ALKALINE PHOSPHATASE LIKE PROTEIN"/>
    <property type="match status" value="1"/>
</dbReference>
<proteinExistence type="predicted"/>
<dbReference type="PANTHER" id="PTHR42709:SF11">
    <property type="entry name" value="DEDA FAMILY PROTEIN"/>
    <property type="match status" value="1"/>
</dbReference>
<gene>
    <name evidence="2" type="ORF">A0U92_07930</name>
</gene>
<feature type="transmembrane region" description="Helical" evidence="1">
    <location>
        <begin position="171"/>
        <end position="190"/>
    </location>
</feature>
<name>A0A1U9KG17_ACEAC</name>
<evidence type="ECO:0000256" key="1">
    <source>
        <dbReference type="SAM" id="Phobius"/>
    </source>
</evidence>
<evidence type="ECO:0000313" key="3">
    <source>
        <dbReference type="Proteomes" id="UP000188937"/>
    </source>
</evidence>
<dbReference type="RefSeq" id="WP_077812755.1">
    <property type="nucleotide sequence ID" value="NZ_CP014692.1"/>
</dbReference>
<dbReference type="AlphaFoldDB" id="A0A1U9KG17"/>
<dbReference type="Proteomes" id="UP000188937">
    <property type="component" value="Chromosome"/>
</dbReference>
<accession>A0A1U9KG17</accession>
<sequence>MLDRLYARVRGHAAGPNAPFFLAILSFCEASFFPLPPETLLIPMVLANRARAWRYAAIATLCSVAGGVLGWYIGAFLLEVIARPIVHFYHADATLAALQAKFRVWGVWIVLIKGLTPVPYKFVTIASGAAHFALLPFLGASLVTRGARFFLIAGLLRRFGAPIETFIEKRLPLVCGVFALAVIGGVVALACL</sequence>
<dbReference type="EMBL" id="CP014692">
    <property type="protein sequence ID" value="AQS84716.1"/>
    <property type="molecule type" value="Genomic_DNA"/>
</dbReference>
<evidence type="ECO:0000313" key="2">
    <source>
        <dbReference type="EMBL" id="AQS84716.1"/>
    </source>
</evidence>
<keyword evidence="1" id="KW-0812">Transmembrane</keyword>
<feature type="transmembrane region" description="Helical" evidence="1">
    <location>
        <begin position="102"/>
        <end position="120"/>
    </location>
</feature>
<organism evidence="2 3">
    <name type="scientific">Acetobacter aceti</name>
    <dbReference type="NCBI Taxonomy" id="435"/>
    <lineage>
        <taxon>Bacteria</taxon>
        <taxon>Pseudomonadati</taxon>
        <taxon>Pseudomonadota</taxon>
        <taxon>Alphaproteobacteria</taxon>
        <taxon>Acetobacterales</taxon>
        <taxon>Acetobacteraceae</taxon>
        <taxon>Acetobacter</taxon>
        <taxon>Acetobacter subgen. Acetobacter</taxon>
    </lineage>
</organism>
<dbReference type="OrthoDB" id="9810270at2"/>
<feature type="transmembrane region" description="Helical" evidence="1">
    <location>
        <begin position="55"/>
        <end position="81"/>
    </location>
</feature>
<feature type="transmembrane region" description="Helical" evidence="1">
    <location>
        <begin position="132"/>
        <end position="151"/>
    </location>
</feature>
<dbReference type="InterPro" id="IPR051311">
    <property type="entry name" value="DedA_domain"/>
</dbReference>